<evidence type="ECO:0000256" key="9">
    <source>
        <dbReference type="ARBA" id="ARBA00023002"/>
    </source>
</evidence>
<accession>A8MAI4</accession>
<dbReference type="EMBL" id="CP000852">
    <property type="protein sequence ID" value="ABW02561.1"/>
    <property type="molecule type" value="Genomic_DNA"/>
</dbReference>
<proteinExistence type="inferred from homology"/>
<dbReference type="GO" id="GO:0046872">
    <property type="term" value="F:metal ion binding"/>
    <property type="evidence" value="ECO:0007669"/>
    <property type="project" value="UniProtKB-KW"/>
</dbReference>
<feature type="binding site" evidence="13">
    <location>
        <position position="304"/>
    </location>
    <ligand>
        <name>Mg(2+)</name>
        <dbReference type="ChEBI" id="CHEBI:18420"/>
    </ligand>
</feature>
<feature type="binding site" evidence="11">
    <location>
        <position position="112"/>
    </location>
    <ligand>
        <name>D-threo-isocitrate</name>
        <dbReference type="ChEBI" id="CHEBI:15562"/>
    </ligand>
</feature>
<feature type="binding site" evidence="12">
    <location>
        <position position="392"/>
    </location>
    <ligand>
        <name>NADP(+)</name>
        <dbReference type="ChEBI" id="CHEBI:58349"/>
    </ligand>
</feature>
<keyword evidence="10 13" id="KW-0464">Manganese</keyword>
<dbReference type="Pfam" id="PF00180">
    <property type="entry name" value="Iso_dh"/>
    <property type="match status" value="1"/>
</dbReference>
<feature type="binding site" evidence="11">
    <location>
        <position position="128"/>
    </location>
    <ligand>
        <name>D-threo-isocitrate</name>
        <dbReference type="ChEBI" id="CHEBI:15562"/>
    </ligand>
</feature>
<keyword evidence="18" id="KW-1185">Reference proteome</keyword>
<evidence type="ECO:0000256" key="13">
    <source>
        <dbReference type="PIRSR" id="PIRSR604439-3"/>
    </source>
</evidence>
<evidence type="ECO:0000256" key="3">
    <source>
        <dbReference type="ARBA" id="ARBA00011738"/>
    </source>
</evidence>
<evidence type="ECO:0000256" key="7">
    <source>
        <dbReference type="ARBA" id="ARBA00022842"/>
    </source>
</evidence>
<feature type="binding site" evidence="12">
    <location>
        <position position="349"/>
    </location>
    <ligand>
        <name>NADP(+)</name>
        <dbReference type="ChEBI" id="CHEBI:58349"/>
    </ligand>
</feature>
<sequence>MPVQYKPPEDGEPIVIRNAVFEKVPNKPIVLYILGDGIGPEIVSVAMEVADKAVELAYGSSRQIKWMEVYAGEKAEKLTGNRLPQETIDALQKYRVVLKGPLETPVGGGWRSINVAIRLLLDTYANVRPIKYVQGIESPLKNPERIDWVIVRENTDDLYKGLEWTWDSPEAAKLRKFLREELKVEVDEDCGIGIKPISRWRTQRVARFAYRFALNNKRRSVTIMHKGNVMKYTEGAFREWAYEVALKEFRDYVVTEDEVNKLYGGKVPAGKILVNDRMADNMFAQLVTRPESYDVVLAPNVNGDYISELAASLMGNVGMIGAANVGDTAVMVEAMHGTAPKYAGKNVANPTSEIRAIELLLRFMNWTEAANLLDKAITEAIRQRKVTQDIARYMGVTPLGTREYGKALMEIMETLK</sequence>
<feature type="binding site" evidence="11">
    <location>
        <position position="152"/>
    </location>
    <ligand>
        <name>D-threo-isocitrate</name>
        <dbReference type="ChEBI" id="CHEBI:15562"/>
    </ligand>
</feature>
<feature type="modified residue" description="N6-acetyllysine" evidence="15">
    <location>
        <position position="141"/>
    </location>
</feature>
<evidence type="ECO:0000256" key="2">
    <source>
        <dbReference type="ARBA" id="ARBA00007769"/>
    </source>
</evidence>
<comment type="similarity">
    <text evidence="2">Belongs to the isocitrate and isopropylmalate dehydrogenases family.</text>
</comment>
<dbReference type="InterPro" id="IPR004439">
    <property type="entry name" value="Isocitrate_DH_NADP_dimer_prok"/>
</dbReference>
<dbReference type="HOGENOM" id="CLU_031953_7_1_2"/>
<evidence type="ECO:0000256" key="6">
    <source>
        <dbReference type="ARBA" id="ARBA00022723"/>
    </source>
</evidence>
<evidence type="ECO:0000256" key="5">
    <source>
        <dbReference type="ARBA" id="ARBA00022532"/>
    </source>
</evidence>
<dbReference type="KEGG" id="cma:Cmaq_1738"/>
<evidence type="ECO:0000256" key="12">
    <source>
        <dbReference type="PIRSR" id="PIRSR604439-2"/>
    </source>
</evidence>
<dbReference type="GeneID" id="5708841"/>
<feature type="domain" description="Isopropylmalate dehydrogenase-like" evidence="16">
    <location>
        <begin position="29"/>
        <end position="408"/>
    </location>
</feature>
<dbReference type="AlphaFoldDB" id="A8MAI4"/>
<dbReference type="InterPro" id="IPR024084">
    <property type="entry name" value="IsoPropMal-DH-like_dom"/>
</dbReference>
<evidence type="ECO:0000256" key="1">
    <source>
        <dbReference type="ARBA" id="ARBA00001936"/>
    </source>
</evidence>
<evidence type="ECO:0000256" key="11">
    <source>
        <dbReference type="PIRSR" id="PIRSR604439-1"/>
    </source>
</evidence>
<gene>
    <name evidence="17" type="ordered locus">Cmaq_1738</name>
</gene>
<evidence type="ECO:0000256" key="8">
    <source>
        <dbReference type="ARBA" id="ARBA00022857"/>
    </source>
</evidence>
<organism evidence="17 18">
    <name type="scientific">Caldivirga maquilingensis (strain ATCC 700844 / DSM 13496 / JCM 10307 / IC-167)</name>
    <dbReference type="NCBI Taxonomy" id="397948"/>
    <lineage>
        <taxon>Archaea</taxon>
        <taxon>Thermoproteota</taxon>
        <taxon>Thermoprotei</taxon>
        <taxon>Thermoproteales</taxon>
        <taxon>Thermoproteaceae</taxon>
        <taxon>Caldivirga</taxon>
    </lineage>
</organism>
<name>A8MAI4_CALMQ</name>
<evidence type="ECO:0000256" key="15">
    <source>
        <dbReference type="PIRSR" id="PIRSR604439-5"/>
    </source>
</evidence>
<dbReference type="STRING" id="397948.Cmaq_1738"/>
<dbReference type="GO" id="GO:0006099">
    <property type="term" value="P:tricarboxylic acid cycle"/>
    <property type="evidence" value="ECO:0007669"/>
    <property type="project" value="UniProtKB-KW"/>
</dbReference>
<evidence type="ECO:0000259" key="16">
    <source>
        <dbReference type="SMART" id="SM01329"/>
    </source>
</evidence>
<dbReference type="OrthoDB" id="23624at2157"/>
<reference evidence="17 18" key="1">
    <citation type="submission" date="2007-10" db="EMBL/GenBank/DDBJ databases">
        <title>Complete sequence of Caldivirga maquilingensis IC-167.</title>
        <authorList>
            <consortium name="US DOE Joint Genome Institute"/>
            <person name="Copeland A."/>
            <person name="Lucas S."/>
            <person name="Lapidus A."/>
            <person name="Barry K."/>
            <person name="Glavina del Rio T."/>
            <person name="Dalin E."/>
            <person name="Tice H."/>
            <person name="Pitluck S."/>
            <person name="Saunders E."/>
            <person name="Brettin T."/>
            <person name="Bruce D."/>
            <person name="Detter J.C."/>
            <person name="Han C."/>
            <person name="Schmutz J."/>
            <person name="Larimer F."/>
            <person name="Land M."/>
            <person name="Hauser L."/>
            <person name="Kyrpides N."/>
            <person name="Ivanova N."/>
            <person name="Biddle J.F."/>
            <person name="Zhang Z."/>
            <person name="Fitz-Gibbon S.T."/>
            <person name="Lowe T.M."/>
            <person name="Saltikov C."/>
            <person name="House C.H."/>
            <person name="Richardson P."/>
        </authorList>
    </citation>
    <scope>NUCLEOTIDE SEQUENCE [LARGE SCALE GENOMIC DNA]</scope>
    <source>
        <strain evidence="18">ATCC 700844 / DSM 13496 / JCM 10307 / IC-167</strain>
    </source>
</reference>
<dbReference type="Proteomes" id="UP000001137">
    <property type="component" value="Chromosome"/>
</dbReference>
<feature type="site" description="Critical for catalysis" evidence="14">
    <location>
        <position position="159"/>
    </location>
</feature>
<keyword evidence="6" id="KW-0479">Metal-binding</keyword>
<evidence type="ECO:0000313" key="18">
    <source>
        <dbReference type="Proteomes" id="UP000001137"/>
    </source>
</evidence>
<feature type="binding site" evidence="12">
    <location>
        <begin position="336"/>
        <end position="342"/>
    </location>
    <ligand>
        <name>NADP(+)</name>
        <dbReference type="ChEBI" id="CHEBI:58349"/>
    </ligand>
</feature>
<dbReference type="EC" id="1.1.1.42" evidence="4"/>
<evidence type="ECO:0000313" key="17">
    <source>
        <dbReference type="EMBL" id="ABW02561.1"/>
    </source>
</evidence>
<dbReference type="Gene3D" id="3.40.718.10">
    <property type="entry name" value="Isopropylmalate Dehydrogenase"/>
    <property type="match status" value="1"/>
</dbReference>
<dbReference type="SUPFAM" id="SSF53659">
    <property type="entry name" value="Isocitrate/Isopropylmalate dehydrogenase-like"/>
    <property type="match status" value="1"/>
</dbReference>
<feature type="binding site" evidence="11">
    <location>
        <position position="118"/>
    </location>
    <ligand>
        <name>D-threo-isocitrate</name>
        <dbReference type="ChEBI" id="CHEBI:15562"/>
    </ligand>
</feature>
<comment type="subunit">
    <text evidence="3">Homodimer.</text>
</comment>
<dbReference type="GO" id="GO:0004450">
    <property type="term" value="F:isocitrate dehydrogenase (NADP+) activity"/>
    <property type="evidence" value="ECO:0007669"/>
    <property type="project" value="UniProtKB-EC"/>
</dbReference>
<dbReference type="PANTHER" id="PTHR43504">
    <property type="entry name" value="ISOCITRATE DEHYDROGENASE [NADP]"/>
    <property type="match status" value="1"/>
</dbReference>
<dbReference type="RefSeq" id="WP_012186780.1">
    <property type="nucleotide sequence ID" value="NC_009954.1"/>
</dbReference>
<protein>
    <recommendedName>
        <fullName evidence="4">isocitrate dehydrogenase (NADP(+))</fullName>
        <ecNumber evidence="4">1.1.1.42</ecNumber>
    </recommendedName>
</protein>
<comment type="cofactor">
    <cofactor evidence="13">
        <name>Mg(2+)</name>
        <dbReference type="ChEBI" id="CHEBI:18420"/>
    </cofactor>
    <cofactor evidence="13">
        <name>Mn(2+)</name>
        <dbReference type="ChEBI" id="CHEBI:29035"/>
    </cofactor>
    <text evidence="13">Binds 1 Mg(2+) or Mn(2+) ion per subunit.</text>
</comment>
<dbReference type="PANTHER" id="PTHR43504:SF1">
    <property type="entry name" value="ISOCITRATE DEHYDROGENASE [NADP]"/>
    <property type="match status" value="1"/>
</dbReference>
<evidence type="ECO:0000256" key="14">
    <source>
        <dbReference type="PIRSR" id="PIRSR604439-4"/>
    </source>
</evidence>
<evidence type="ECO:0000256" key="4">
    <source>
        <dbReference type="ARBA" id="ARBA00013013"/>
    </source>
</evidence>
<comment type="cofactor">
    <cofactor evidence="1">
        <name>Mn(2+)</name>
        <dbReference type="ChEBI" id="CHEBI:29035"/>
    </cofactor>
</comment>
<dbReference type="eggNOG" id="arCOG01164">
    <property type="taxonomic scope" value="Archaea"/>
</dbReference>
<keyword evidence="7 13" id="KW-0460">Magnesium</keyword>
<keyword evidence="8 12" id="KW-0521">NADP</keyword>
<feature type="modified residue" description="N6-succinyllysine" evidence="15">
    <location>
        <position position="99"/>
    </location>
</feature>
<feature type="modified residue" description="Phosphoserine" evidence="15">
    <location>
        <position position="112"/>
    </location>
</feature>
<dbReference type="NCBIfam" id="NF005036">
    <property type="entry name" value="PRK06451.1"/>
    <property type="match status" value="1"/>
</dbReference>
<evidence type="ECO:0000256" key="10">
    <source>
        <dbReference type="ARBA" id="ARBA00023211"/>
    </source>
</evidence>
<dbReference type="SMART" id="SM01329">
    <property type="entry name" value="Iso_dh"/>
    <property type="match status" value="1"/>
</dbReference>
<feature type="binding site" evidence="11">
    <location>
        <position position="114"/>
    </location>
    <ligand>
        <name>D-threo-isocitrate</name>
        <dbReference type="ChEBI" id="CHEBI:15562"/>
    </ligand>
</feature>
<keyword evidence="5" id="KW-0816">Tricarboxylic acid cycle</keyword>
<feature type="site" description="Critical for catalysis" evidence="14">
    <location>
        <position position="226"/>
    </location>
</feature>
<keyword evidence="9" id="KW-0560">Oxidoreductase</keyword>